<dbReference type="RefSeq" id="WP_092614130.1">
    <property type="nucleotide sequence ID" value="NZ_FNCV01000001.1"/>
</dbReference>
<keyword evidence="3" id="KW-1185">Reference proteome</keyword>
<dbReference type="OrthoDB" id="8449338at2"/>
<dbReference type="STRING" id="83401.SAMN05421742_101227"/>
<evidence type="ECO:0000313" key="3">
    <source>
        <dbReference type="Proteomes" id="UP000217076"/>
    </source>
</evidence>
<feature type="transmembrane region" description="Helical" evidence="1">
    <location>
        <begin position="6"/>
        <end position="28"/>
    </location>
</feature>
<dbReference type="Proteomes" id="UP000217076">
    <property type="component" value="Unassembled WGS sequence"/>
</dbReference>
<name>A0A1G7U665_9PROT</name>
<reference evidence="3" key="1">
    <citation type="submission" date="2016-10" db="EMBL/GenBank/DDBJ databases">
        <authorList>
            <person name="Varghese N."/>
            <person name="Submissions S."/>
        </authorList>
    </citation>
    <scope>NUCLEOTIDE SEQUENCE [LARGE SCALE GENOMIC DNA]</scope>
    <source>
        <strain evidence="3">930I</strain>
    </source>
</reference>
<gene>
    <name evidence="2" type="ORF">SAMN05421742_101227</name>
</gene>
<sequence>MTSWTVDLAWWITVVEVPVLGSLFWLVWRTRHDAEADLGEARLIADRGQAQLREALAAYKLEVAKSYASIAYIKDVEKRLTVHLERIEHKLDVRPATHSGGQA</sequence>
<accession>A0A1G7U665</accession>
<evidence type="ECO:0000313" key="2">
    <source>
        <dbReference type="EMBL" id="SDG43145.1"/>
    </source>
</evidence>
<dbReference type="AlphaFoldDB" id="A0A1G7U665"/>
<protein>
    <submittedName>
        <fullName evidence="2">Uncharacterized protein</fullName>
    </submittedName>
</protein>
<dbReference type="EMBL" id="FNCV01000001">
    <property type="protein sequence ID" value="SDG43145.1"/>
    <property type="molecule type" value="Genomic_DNA"/>
</dbReference>
<keyword evidence="1" id="KW-0472">Membrane</keyword>
<organism evidence="2 3">
    <name type="scientific">Roseospirillum parvum</name>
    <dbReference type="NCBI Taxonomy" id="83401"/>
    <lineage>
        <taxon>Bacteria</taxon>
        <taxon>Pseudomonadati</taxon>
        <taxon>Pseudomonadota</taxon>
        <taxon>Alphaproteobacteria</taxon>
        <taxon>Rhodospirillales</taxon>
        <taxon>Rhodospirillaceae</taxon>
        <taxon>Roseospirillum</taxon>
    </lineage>
</organism>
<proteinExistence type="predicted"/>
<evidence type="ECO:0000256" key="1">
    <source>
        <dbReference type="SAM" id="Phobius"/>
    </source>
</evidence>
<keyword evidence="1" id="KW-1133">Transmembrane helix</keyword>
<keyword evidence="1" id="KW-0812">Transmembrane</keyword>